<evidence type="ECO:0000256" key="2">
    <source>
        <dbReference type="SAM" id="MobiDB-lite"/>
    </source>
</evidence>
<keyword evidence="3" id="KW-0472">Membrane</keyword>
<evidence type="ECO:0000256" key="3">
    <source>
        <dbReference type="SAM" id="Phobius"/>
    </source>
</evidence>
<dbReference type="GO" id="GO:0015629">
    <property type="term" value="C:actin cytoskeleton"/>
    <property type="evidence" value="ECO:0007669"/>
    <property type="project" value="TreeGrafter"/>
</dbReference>
<sequence length="312" mass="35590">MEASHKRIIHDLEEKHQQEIAKLILEKEQALAEETQATLAALDAMKKAHQNEVQREVTRFKQEFLKQFQKGGQPPQTYREKEQELEDVRQEILSLSEKYSMKCVETAALEEKLRNATQQLKCSQQHIQQLDVRNKQLRAHFVSNQPEETTSAPPASSAVTPKDTNLFTSSTQSESSPRAITAKRTPTVGTGNGSPSTTAMTMTVPASASIEPGSPLELLELRECQHLLNNKKESHPRLKFTEGSPVFVFFFDTPFTLLISLLYSDFTILFVSLSYTFNCVLYQILLFYRLCFLLLFHTVTLCYRGFICFLFI</sequence>
<keyword evidence="1" id="KW-0175">Coiled coil</keyword>
<evidence type="ECO:0000313" key="5">
    <source>
        <dbReference type="Proteomes" id="UP000075901"/>
    </source>
</evidence>
<accession>A0A182SK75</accession>
<evidence type="ECO:0000313" key="4">
    <source>
        <dbReference type="EnsemblMetazoa" id="AMAM008406-PA"/>
    </source>
</evidence>
<keyword evidence="5" id="KW-1185">Reference proteome</keyword>
<evidence type="ECO:0000256" key="1">
    <source>
        <dbReference type="SAM" id="Coils"/>
    </source>
</evidence>
<dbReference type="PANTHER" id="PTHR17271:SF1">
    <property type="entry name" value="PROTEIN OUTSPREAD"/>
    <property type="match status" value="1"/>
</dbReference>
<feature type="coiled-coil region" evidence="1">
    <location>
        <begin position="13"/>
        <end position="52"/>
    </location>
</feature>
<organism evidence="4 5">
    <name type="scientific">Anopheles maculatus</name>
    <dbReference type="NCBI Taxonomy" id="74869"/>
    <lineage>
        <taxon>Eukaryota</taxon>
        <taxon>Metazoa</taxon>
        <taxon>Ecdysozoa</taxon>
        <taxon>Arthropoda</taxon>
        <taxon>Hexapoda</taxon>
        <taxon>Insecta</taxon>
        <taxon>Pterygota</taxon>
        <taxon>Neoptera</taxon>
        <taxon>Endopterygota</taxon>
        <taxon>Diptera</taxon>
        <taxon>Nematocera</taxon>
        <taxon>Culicoidea</taxon>
        <taxon>Culicidae</taxon>
        <taxon>Anophelinae</taxon>
        <taxon>Anopheles</taxon>
        <taxon>Anopheles maculatus group</taxon>
    </lineage>
</organism>
<feature type="compositionally biased region" description="Polar residues" evidence="2">
    <location>
        <begin position="187"/>
        <end position="196"/>
    </location>
</feature>
<protein>
    <submittedName>
        <fullName evidence="4">Uncharacterized protein</fullName>
    </submittedName>
</protein>
<keyword evidence="3" id="KW-1133">Transmembrane helix</keyword>
<reference evidence="5" key="1">
    <citation type="submission" date="2013-09" db="EMBL/GenBank/DDBJ databases">
        <title>The Genome Sequence of Anopheles maculatus species B.</title>
        <authorList>
            <consortium name="The Broad Institute Genomics Platform"/>
            <person name="Neafsey D.E."/>
            <person name="Besansky N."/>
            <person name="Howell P."/>
            <person name="Walton C."/>
            <person name="Young S.K."/>
            <person name="Zeng Q."/>
            <person name="Gargeya S."/>
            <person name="Fitzgerald M."/>
            <person name="Haas B."/>
            <person name="Abouelleil A."/>
            <person name="Allen A.W."/>
            <person name="Alvarado L."/>
            <person name="Arachchi H.M."/>
            <person name="Berlin A.M."/>
            <person name="Chapman S.B."/>
            <person name="Gainer-Dewar J."/>
            <person name="Goldberg J."/>
            <person name="Griggs A."/>
            <person name="Gujja S."/>
            <person name="Hansen M."/>
            <person name="Howarth C."/>
            <person name="Imamovic A."/>
            <person name="Ireland A."/>
            <person name="Larimer J."/>
            <person name="McCowan C."/>
            <person name="Murphy C."/>
            <person name="Pearson M."/>
            <person name="Poon T.W."/>
            <person name="Priest M."/>
            <person name="Roberts A."/>
            <person name="Saif S."/>
            <person name="Shea T."/>
            <person name="Sisk P."/>
            <person name="Sykes S."/>
            <person name="Wortman J."/>
            <person name="Nusbaum C."/>
            <person name="Birren B."/>
        </authorList>
    </citation>
    <scope>NUCLEOTIDE SEQUENCE [LARGE SCALE GENOMIC DNA]</scope>
    <source>
        <strain evidence="5">maculatus3</strain>
    </source>
</reference>
<dbReference type="InterPro" id="IPR052223">
    <property type="entry name" value="Actin_Cytoskeleton_Reg"/>
</dbReference>
<dbReference type="EnsemblMetazoa" id="AMAM008406-RA">
    <property type="protein sequence ID" value="AMAM008406-PA"/>
    <property type="gene ID" value="AMAM008406"/>
</dbReference>
<dbReference type="PANTHER" id="PTHR17271">
    <property type="entry name" value="PLECKSTRIN HOMOLOGY PH DOMAIN-CONTAINING PROTEIN"/>
    <property type="match status" value="1"/>
</dbReference>
<feature type="transmembrane region" description="Helical" evidence="3">
    <location>
        <begin position="286"/>
        <end position="311"/>
    </location>
</feature>
<feature type="coiled-coil region" evidence="1">
    <location>
        <begin position="78"/>
        <end position="133"/>
    </location>
</feature>
<dbReference type="AlphaFoldDB" id="A0A182SK75"/>
<proteinExistence type="predicted"/>
<keyword evidence="3" id="KW-0812">Transmembrane</keyword>
<reference evidence="4" key="2">
    <citation type="submission" date="2020-05" db="UniProtKB">
        <authorList>
            <consortium name="EnsemblMetazoa"/>
        </authorList>
    </citation>
    <scope>IDENTIFICATION</scope>
    <source>
        <strain evidence="4">maculatus3</strain>
    </source>
</reference>
<dbReference type="GO" id="GO:0051015">
    <property type="term" value="F:actin filament binding"/>
    <property type="evidence" value="ECO:0007669"/>
    <property type="project" value="TreeGrafter"/>
</dbReference>
<name>A0A182SK75_9DIPT</name>
<feature type="compositionally biased region" description="Polar residues" evidence="2">
    <location>
        <begin position="144"/>
        <end position="178"/>
    </location>
</feature>
<dbReference type="VEuPathDB" id="VectorBase:AMAM008406"/>
<dbReference type="Proteomes" id="UP000075901">
    <property type="component" value="Unassembled WGS sequence"/>
</dbReference>
<feature type="region of interest" description="Disordered" evidence="2">
    <location>
        <begin position="144"/>
        <end position="196"/>
    </location>
</feature>